<protein>
    <submittedName>
        <fullName evidence="1">Uncharacterized protein</fullName>
    </submittedName>
</protein>
<proteinExistence type="predicted"/>
<dbReference type="EMBL" id="JAAQTL010000001">
    <property type="protein sequence ID" value="NID13858.1"/>
    <property type="molecule type" value="Genomic_DNA"/>
</dbReference>
<dbReference type="Proteomes" id="UP000518878">
    <property type="component" value="Unassembled WGS sequence"/>
</dbReference>
<evidence type="ECO:0000313" key="2">
    <source>
        <dbReference type="Proteomes" id="UP000518878"/>
    </source>
</evidence>
<gene>
    <name evidence="1" type="ORF">HBF32_00025</name>
</gene>
<reference evidence="1 2" key="1">
    <citation type="journal article" date="2006" name="Int. J. Syst. Evol. Microbiol.">
        <title>Dyella yeojuensis sp. nov., isolated from greenhouse soil in Korea.</title>
        <authorList>
            <person name="Kim B.Y."/>
            <person name="Weon H.Y."/>
            <person name="Lee K.H."/>
            <person name="Seok S.J."/>
            <person name="Kwon S.W."/>
            <person name="Go S.J."/>
            <person name="Stackebrandt E."/>
        </authorList>
    </citation>
    <scope>NUCLEOTIDE SEQUENCE [LARGE SCALE GENOMIC DNA]</scope>
    <source>
        <strain evidence="1 2">DSM 17673</strain>
    </source>
</reference>
<comment type="caution">
    <text evidence="1">The sequence shown here is derived from an EMBL/GenBank/DDBJ whole genome shotgun (WGS) entry which is preliminary data.</text>
</comment>
<dbReference type="AlphaFoldDB" id="A0A7X5QR10"/>
<sequence>MTASRTPTAPADTDASMGIPDFMSPGMVNARLGILHLFSTMTWDENFFSFVTRGVVDFTGQGNGQRAVRTTDVSKWLLDREPESSDPVRADASERLAVHLETLALKLAETIAERLPKAPGTQFTAEDVLAMWDSVPGGFKFICRYLAKRALQQFPVLSDAVGLIGGLVKATSAGLDRYSAYANGRGVVILPGVPTSTVDGIKRAMDLNLASGTYDVLKSAGGLALTGLSAGTVSTVVNVAFSVVEALVLLSWRAHDYFYLATFREEARAHWAARNGNTPFHARPTAFNDWYRPMALRVPVVPCLTLLSGVCGDKMRLLRMFDKEGEVITQARFDAGVKHLDRLKGWGTKYLSDVGYRFGSEDPALAKLIAVK</sequence>
<organism evidence="1 2">
    <name type="scientific">Luteibacter yeojuensis</name>
    <dbReference type="NCBI Taxonomy" id="345309"/>
    <lineage>
        <taxon>Bacteria</taxon>
        <taxon>Pseudomonadati</taxon>
        <taxon>Pseudomonadota</taxon>
        <taxon>Gammaproteobacteria</taxon>
        <taxon>Lysobacterales</taxon>
        <taxon>Rhodanobacteraceae</taxon>
        <taxon>Luteibacter</taxon>
    </lineage>
</organism>
<dbReference type="RefSeq" id="WP_166697613.1">
    <property type="nucleotide sequence ID" value="NZ_JAAQTL010000001.1"/>
</dbReference>
<name>A0A7X5QR10_9GAMM</name>
<evidence type="ECO:0000313" key="1">
    <source>
        <dbReference type="EMBL" id="NID13858.1"/>
    </source>
</evidence>
<keyword evidence="2" id="KW-1185">Reference proteome</keyword>
<accession>A0A7X5QR10</accession>